<evidence type="ECO:0000256" key="2">
    <source>
        <dbReference type="ARBA" id="ARBA00022801"/>
    </source>
</evidence>
<comment type="caution">
    <text evidence="5">Lacks conserved residue(s) required for the propagation of feature annotation.</text>
</comment>
<comment type="similarity">
    <text evidence="1 5">Belongs to the dUTPase family.</text>
</comment>
<dbReference type="AlphaFoldDB" id="A0A7C4Y5C0"/>
<name>A0A7C4Y5C0_UNCW3</name>
<dbReference type="GO" id="GO:0006226">
    <property type="term" value="P:dUMP biosynthetic process"/>
    <property type="evidence" value="ECO:0007669"/>
    <property type="project" value="UniProtKB-UniRule"/>
</dbReference>
<dbReference type="EC" id="3.6.1.23" evidence="5"/>
<dbReference type="InterPro" id="IPR029054">
    <property type="entry name" value="dUTPase-like"/>
</dbReference>
<organism evidence="7">
    <name type="scientific">candidate division WOR-3 bacterium</name>
    <dbReference type="NCBI Taxonomy" id="2052148"/>
    <lineage>
        <taxon>Bacteria</taxon>
        <taxon>Bacteria division WOR-3</taxon>
    </lineage>
</organism>
<proteinExistence type="inferred from homology"/>
<keyword evidence="5" id="KW-0479">Metal-binding</keyword>
<dbReference type="SUPFAM" id="SSF51283">
    <property type="entry name" value="dUTPase-like"/>
    <property type="match status" value="1"/>
</dbReference>
<dbReference type="HAMAP" id="MF_00116">
    <property type="entry name" value="dUTPase_bact"/>
    <property type="match status" value="1"/>
</dbReference>
<comment type="cofactor">
    <cofactor evidence="5">
        <name>Mg(2+)</name>
        <dbReference type="ChEBI" id="CHEBI:18420"/>
    </cofactor>
</comment>
<keyword evidence="3 5" id="KW-0546">Nucleotide metabolism</keyword>
<dbReference type="GO" id="GO:0000287">
    <property type="term" value="F:magnesium ion binding"/>
    <property type="evidence" value="ECO:0007669"/>
    <property type="project" value="UniProtKB-UniRule"/>
</dbReference>
<protein>
    <recommendedName>
        <fullName evidence="5">Deoxyuridine 5'-triphosphate nucleotidohydrolase</fullName>
        <shortName evidence="5">dUTPase</shortName>
        <ecNumber evidence="5">3.6.1.23</ecNumber>
    </recommendedName>
    <alternativeName>
        <fullName evidence="5">dUTP pyrophosphatase</fullName>
    </alternativeName>
</protein>
<evidence type="ECO:0000313" key="7">
    <source>
        <dbReference type="EMBL" id="HGW91961.1"/>
    </source>
</evidence>
<accession>A0A7C4Y5C0</accession>
<reference evidence="7" key="1">
    <citation type="journal article" date="2020" name="mSystems">
        <title>Genome- and Community-Level Interaction Insights into Carbon Utilization and Element Cycling Functions of Hydrothermarchaeota in Hydrothermal Sediment.</title>
        <authorList>
            <person name="Zhou Z."/>
            <person name="Liu Y."/>
            <person name="Xu W."/>
            <person name="Pan J."/>
            <person name="Luo Z.H."/>
            <person name="Li M."/>
        </authorList>
    </citation>
    <scope>NUCLEOTIDE SEQUENCE [LARGE SCALE GENOMIC DNA]</scope>
    <source>
        <strain evidence="7">SpSt-780</strain>
    </source>
</reference>
<dbReference type="InterPro" id="IPR008181">
    <property type="entry name" value="dUTPase"/>
</dbReference>
<dbReference type="CDD" id="cd07557">
    <property type="entry name" value="trimeric_dUTPase"/>
    <property type="match status" value="1"/>
</dbReference>
<evidence type="ECO:0000256" key="4">
    <source>
        <dbReference type="ARBA" id="ARBA00047686"/>
    </source>
</evidence>
<dbReference type="NCBIfam" id="TIGR00576">
    <property type="entry name" value="dut"/>
    <property type="match status" value="1"/>
</dbReference>
<dbReference type="Gene3D" id="2.70.40.10">
    <property type="match status" value="1"/>
</dbReference>
<dbReference type="NCBIfam" id="NF001862">
    <property type="entry name" value="PRK00601.1"/>
    <property type="match status" value="1"/>
</dbReference>
<feature type="domain" description="dUTPase-like" evidence="6">
    <location>
        <begin position="14"/>
        <end position="142"/>
    </location>
</feature>
<dbReference type="UniPathway" id="UPA00610">
    <property type="reaction ID" value="UER00666"/>
</dbReference>
<keyword evidence="5" id="KW-0460">Magnesium</keyword>
<feature type="binding site" evidence="5">
    <location>
        <position position="76"/>
    </location>
    <ligand>
        <name>substrate</name>
    </ligand>
</feature>
<evidence type="ECO:0000256" key="5">
    <source>
        <dbReference type="HAMAP-Rule" id="MF_00116"/>
    </source>
</evidence>
<feature type="binding site" evidence="5">
    <location>
        <begin position="63"/>
        <end position="65"/>
    </location>
    <ligand>
        <name>substrate</name>
    </ligand>
</feature>
<keyword evidence="2 5" id="KW-0378">Hydrolase</keyword>
<evidence type="ECO:0000256" key="3">
    <source>
        <dbReference type="ARBA" id="ARBA00023080"/>
    </source>
</evidence>
<dbReference type="Pfam" id="PF00692">
    <property type="entry name" value="dUTPase"/>
    <property type="match status" value="1"/>
</dbReference>
<comment type="function">
    <text evidence="5">This enzyme is involved in nucleotide metabolism: it produces dUMP, the immediate precursor of thymidine nucleotides and it decreases the intracellular concentration of dUTP so that uracil cannot be incorporated into DNA.</text>
</comment>
<sequence length="143" mass="15836">MVKLKVKRIDKTLPLPVKGSKGSSGFDIYSSCDCILNPFEFKTIPTGIAIELKKGYEAQIRPRSGLASKNGIGILNSPGTIDSDYRGEILVVLFNFSKKRYRIKKGDRIAQLVISKIIDASLEESENLKRTKRGKRGFGSTGR</sequence>
<dbReference type="InterPro" id="IPR036157">
    <property type="entry name" value="dUTPase-like_sf"/>
</dbReference>
<comment type="catalytic activity">
    <reaction evidence="4 5">
        <text>dUTP + H2O = dUMP + diphosphate + H(+)</text>
        <dbReference type="Rhea" id="RHEA:10248"/>
        <dbReference type="ChEBI" id="CHEBI:15377"/>
        <dbReference type="ChEBI" id="CHEBI:15378"/>
        <dbReference type="ChEBI" id="CHEBI:33019"/>
        <dbReference type="ChEBI" id="CHEBI:61555"/>
        <dbReference type="ChEBI" id="CHEBI:246422"/>
        <dbReference type="EC" id="3.6.1.23"/>
    </reaction>
</comment>
<dbReference type="GO" id="GO:0004170">
    <property type="term" value="F:dUTP diphosphatase activity"/>
    <property type="evidence" value="ECO:0007669"/>
    <property type="project" value="UniProtKB-UniRule"/>
</dbReference>
<gene>
    <name evidence="5" type="primary">dut</name>
    <name evidence="7" type="ORF">ENV67_05405</name>
</gene>
<dbReference type="PANTHER" id="PTHR11241">
    <property type="entry name" value="DEOXYURIDINE 5'-TRIPHOSPHATE NUCLEOTIDOHYDROLASE"/>
    <property type="match status" value="1"/>
</dbReference>
<feature type="binding site" evidence="5">
    <location>
        <begin position="80"/>
        <end position="82"/>
    </location>
    <ligand>
        <name>substrate</name>
    </ligand>
</feature>
<evidence type="ECO:0000259" key="6">
    <source>
        <dbReference type="Pfam" id="PF00692"/>
    </source>
</evidence>
<dbReference type="InterPro" id="IPR033704">
    <property type="entry name" value="dUTPase_trimeric"/>
</dbReference>
<dbReference type="PANTHER" id="PTHR11241:SF0">
    <property type="entry name" value="DEOXYURIDINE 5'-TRIPHOSPHATE NUCLEOTIDOHYDROLASE"/>
    <property type="match status" value="1"/>
</dbReference>
<comment type="caution">
    <text evidence="7">The sequence shown here is derived from an EMBL/GenBank/DDBJ whole genome shotgun (WGS) entry which is preliminary data.</text>
</comment>
<comment type="pathway">
    <text evidence="5">Pyrimidine metabolism; dUMP biosynthesis; dUMP from dCTP (dUTP route): step 2/2.</text>
</comment>
<dbReference type="EMBL" id="DTHG01000068">
    <property type="protein sequence ID" value="HGW91961.1"/>
    <property type="molecule type" value="Genomic_DNA"/>
</dbReference>
<dbReference type="GO" id="GO:0046081">
    <property type="term" value="P:dUTP catabolic process"/>
    <property type="evidence" value="ECO:0007669"/>
    <property type="project" value="InterPro"/>
</dbReference>
<evidence type="ECO:0000256" key="1">
    <source>
        <dbReference type="ARBA" id="ARBA00006581"/>
    </source>
</evidence>